<dbReference type="STRING" id="63057.A0A2P5CEU4"/>
<evidence type="ECO:0000256" key="4">
    <source>
        <dbReference type="ARBA" id="ARBA00022723"/>
    </source>
</evidence>
<keyword evidence="4" id="KW-0479">Metal-binding</keyword>
<evidence type="ECO:0000259" key="7">
    <source>
        <dbReference type="PROSITE" id="PS50991"/>
    </source>
</evidence>
<comment type="pathway">
    <text evidence="1">Metabolic intermediate metabolism; (S)-3-hydroxy-3-methylglutaryl-CoA degradation; acetoacetate from (S)-3-hydroxy-3-methylglutaryl-CoA: step 1/1.</text>
</comment>
<dbReference type="EC" id="4.1.3.4" evidence="3"/>
<dbReference type="GO" id="GO:0046951">
    <property type="term" value="P:ketone body biosynthetic process"/>
    <property type="evidence" value="ECO:0007669"/>
    <property type="project" value="TreeGrafter"/>
</dbReference>
<dbReference type="GO" id="GO:0046872">
    <property type="term" value="F:metal ion binding"/>
    <property type="evidence" value="ECO:0007669"/>
    <property type="project" value="UniProtKB-KW"/>
</dbReference>
<gene>
    <name evidence="8" type="ORF">TorRG33x02_287750</name>
</gene>
<evidence type="ECO:0000256" key="2">
    <source>
        <dbReference type="ARBA" id="ARBA00009405"/>
    </source>
</evidence>
<feature type="domain" description="Pyruvate carboxyltransferase" evidence="7">
    <location>
        <begin position="174"/>
        <end position="426"/>
    </location>
</feature>
<dbReference type="PANTHER" id="PTHR42738">
    <property type="entry name" value="HYDROXYMETHYLGLUTARYL-COA LYASE"/>
    <property type="match status" value="1"/>
</dbReference>
<dbReference type="FunCoup" id="A0A2P5CEU4">
    <property type="interactions" value="1854"/>
</dbReference>
<dbReference type="FunFam" id="3.20.20.70:FF:000071">
    <property type="entry name" value="Hydroxymethylglutaryl-CoA lyase"/>
    <property type="match status" value="1"/>
</dbReference>
<keyword evidence="5" id="KW-0456">Lyase</keyword>
<sequence length="458" mass="49489">PELYQTKQSTHLFGLKQNKLPSRFVNCSSPFSPLLHLHSSMSSLEEPLGFDKLPSMSTMDRIQRFSSGACRPREDNMGMGNCWIEGRCCSTSNSCSEDYEGSAREAFPWVRHTRDFSQRDTLNRRTSSLGGNAVIFGNGCDSWYTPDHQFNTKPNDKDKQGLPNKFLKGIPKFVKIVEVGPRDGLQNEKNIVPTNVKVELIHRLVSSGLPLADAKDVMQAIRNLEGARLPVLTPNLKGFEAAVAAGAKEVAVFASASESFSKSNINCSIEESLARYRAVTRAAKELSLPVRGYVSCVLGCPTEGEIPPSRVAYVAKELYDMGCFEISLGDTIGVGTPGTVVPMLEAVMAVVPVEKLAVHFHDTYGQSLPNILVSLQMGISTVDSSIAGLGGCPYAKGASGNVATEDVVYMLNGLGVKTNVDLAKLMKAGDYISRQLNRPSGSKTAIALSRVTADASKI</sequence>
<dbReference type="InterPro" id="IPR000891">
    <property type="entry name" value="PYR_CT"/>
</dbReference>
<dbReference type="GO" id="GO:0004419">
    <property type="term" value="F:hydroxymethylglutaryl-CoA lyase activity"/>
    <property type="evidence" value="ECO:0007669"/>
    <property type="project" value="UniProtKB-EC"/>
</dbReference>
<feature type="non-terminal residue" evidence="8">
    <location>
        <position position="1"/>
    </location>
</feature>
<dbReference type="NCBIfam" id="NF004283">
    <property type="entry name" value="PRK05692.1"/>
    <property type="match status" value="1"/>
</dbReference>
<dbReference type="InterPro" id="IPR013785">
    <property type="entry name" value="Aldolase_TIM"/>
</dbReference>
<evidence type="ECO:0000313" key="9">
    <source>
        <dbReference type="Proteomes" id="UP000237000"/>
    </source>
</evidence>
<accession>A0A2P5CEU4</accession>
<dbReference type="GO" id="GO:0006552">
    <property type="term" value="P:L-leucine catabolic process"/>
    <property type="evidence" value="ECO:0007669"/>
    <property type="project" value="TreeGrafter"/>
</dbReference>
<dbReference type="Proteomes" id="UP000237000">
    <property type="component" value="Unassembled WGS sequence"/>
</dbReference>
<dbReference type="PANTHER" id="PTHR42738:SF7">
    <property type="entry name" value="HYDROXYMETHYLGLUTARYL-COA LYASE"/>
    <property type="match status" value="1"/>
</dbReference>
<dbReference type="PROSITE" id="PS50991">
    <property type="entry name" value="PYR_CT"/>
    <property type="match status" value="1"/>
</dbReference>
<keyword evidence="9" id="KW-1185">Reference proteome</keyword>
<dbReference type="SUPFAM" id="SSF51569">
    <property type="entry name" value="Aldolase"/>
    <property type="match status" value="1"/>
</dbReference>
<evidence type="ECO:0000256" key="1">
    <source>
        <dbReference type="ARBA" id="ARBA00005143"/>
    </source>
</evidence>
<dbReference type="AlphaFoldDB" id="A0A2P5CEU4"/>
<dbReference type="UniPathway" id="UPA00896">
    <property type="reaction ID" value="UER00863"/>
</dbReference>
<dbReference type="InterPro" id="IPR043594">
    <property type="entry name" value="HMGL"/>
</dbReference>
<comment type="caution">
    <text evidence="8">The sequence shown here is derived from an EMBL/GenBank/DDBJ whole genome shotgun (WGS) entry which is preliminary data.</text>
</comment>
<evidence type="ECO:0000256" key="3">
    <source>
        <dbReference type="ARBA" id="ARBA00012910"/>
    </source>
</evidence>
<reference evidence="9" key="1">
    <citation type="submission" date="2016-06" db="EMBL/GenBank/DDBJ databases">
        <title>Parallel loss of symbiosis genes in relatives of nitrogen-fixing non-legume Parasponia.</title>
        <authorList>
            <person name="Van Velzen R."/>
            <person name="Holmer R."/>
            <person name="Bu F."/>
            <person name="Rutten L."/>
            <person name="Van Zeijl A."/>
            <person name="Liu W."/>
            <person name="Santuari L."/>
            <person name="Cao Q."/>
            <person name="Sharma T."/>
            <person name="Shen D."/>
            <person name="Roswanjaya Y."/>
            <person name="Wardhani T."/>
            <person name="Kalhor M.S."/>
            <person name="Jansen J."/>
            <person name="Van den Hoogen J."/>
            <person name="Gungor B."/>
            <person name="Hartog M."/>
            <person name="Hontelez J."/>
            <person name="Verver J."/>
            <person name="Yang W.-C."/>
            <person name="Schijlen E."/>
            <person name="Repin R."/>
            <person name="Schilthuizen M."/>
            <person name="Schranz E."/>
            <person name="Heidstra R."/>
            <person name="Miyata K."/>
            <person name="Fedorova E."/>
            <person name="Kohlen W."/>
            <person name="Bisseling T."/>
            <person name="Smit S."/>
            <person name="Geurts R."/>
        </authorList>
    </citation>
    <scope>NUCLEOTIDE SEQUENCE [LARGE SCALE GENOMIC DNA]</scope>
    <source>
        <strain evidence="9">cv. RG33-2</strain>
    </source>
</reference>
<comment type="catalytic activity">
    <reaction evidence="6">
        <text>(3S)-3-hydroxy-3-methylglutaryl-CoA = acetoacetate + acetyl-CoA</text>
        <dbReference type="Rhea" id="RHEA:24404"/>
        <dbReference type="ChEBI" id="CHEBI:13705"/>
        <dbReference type="ChEBI" id="CHEBI:43074"/>
        <dbReference type="ChEBI" id="CHEBI:57288"/>
        <dbReference type="EC" id="4.1.3.4"/>
    </reaction>
</comment>
<dbReference type="EMBL" id="JXTC01000374">
    <property type="protein sequence ID" value="PON59561.1"/>
    <property type="molecule type" value="Genomic_DNA"/>
</dbReference>
<evidence type="ECO:0000313" key="8">
    <source>
        <dbReference type="EMBL" id="PON59561.1"/>
    </source>
</evidence>
<name>A0A2P5CEU4_TREOI</name>
<evidence type="ECO:0000256" key="5">
    <source>
        <dbReference type="ARBA" id="ARBA00023239"/>
    </source>
</evidence>
<proteinExistence type="inferred from homology"/>
<dbReference type="Pfam" id="PF00682">
    <property type="entry name" value="HMGL-like"/>
    <property type="match status" value="1"/>
</dbReference>
<dbReference type="OrthoDB" id="1905920at2759"/>
<dbReference type="Gene3D" id="3.20.20.70">
    <property type="entry name" value="Aldolase class I"/>
    <property type="match status" value="1"/>
</dbReference>
<evidence type="ECO:0000256" key="6">
    <source>
        <dbReference type="ARBA" id="ARBA00049877"/>
    </source>
</evidence>
<protein>
    <recommendedName>
        <fullName evidence="3">hydroxymethylglutaryl-CoA lyase</fullName>
        <ecNumber evidence="3">4.1.3.4</ecNumber>
    </recommendedName>
</protein>
<dbReference type="InParanoid" id="A0A2P5CEU4"/>
<dbReference type="CDD" id="cd07938">
    <property type="entry name" value="DRE_TIM_HMGL"/>
    <property type="match status" value="1"/>
</dbReference>
<dbReference type="GO" id="GO:0005739">
    <property type="term" value="C:mitochondrion"/>
    <property type="evidence" value="ECO:0007669"/>
    <property type="project" value="TreeGrafter"/>
</dbReference>
<comment type="similarity">
    <text evidence="2">Belongs to the HMG-CoA lyase family.</text>
</comment>
<organism evidence="8 9">
    <name type="scientific">Trema orientale</name>
    <name type="common">Charcoal tree</name>
    <name type="synonym">Celtis orientalis</name>
    <dbReference type="NCBI Taxonomy" id="63057"/>
    <lineage>
        <taxon>Eukaryota</taxon>
        <taxon>Viridiplantae</taxon>
        <taxon>Streptophyta</taxon>
        <taxon>Embryophyta</taxon>
        <taxon>Tracheophyta</taxon>
        <taxon>Spermatophyta</taxon>
        <taxon>Magnoliopsida</taxon>
        <taxon>eudicotyledons</taxon>
        <taxon>Gunneridae</taxon>
        <taxon>Pentapetalae</taxon>
        <taxon>rosids</taxon>
        <taxon>fabids</taxon>
        <taxon>Rosales</taxon>
        <taxon>Cannabaceae</taxon>
        <taxon>Trema</taxon>
    </lineage>
</organism>